<dbReference type="EMBL" id="JAVRFF010000047">
    <property type="protein sequence ID" value="MDT0476722.1"/>
    <property type="molecule type" value="Genomic_DNA"/>
</dbReference>
<evidence type="ECO:0000313" key="4">
    <source>
        <dbReference type="Proteomes" id="UP001180489"/>
    </source>
</evidence>
<dbReference type="InterPro" id="IPR000792">
    <property type="entry name" value="Tscrpt_reg_LuxR_C"/>
</dbReference>
<gene>
    <name evidence="3" type="ORF">RM863_31810</name>
</gene>
<proteinExistence type="predicted"/>
<dbReference type="Proteomes" id="UP001180489">
    <property type="component" value="Unassembled WGS sequence"/>
</dbReference>
<evidence type="ECO:0000313" key="3">
    <source>
        <dbReference type="EMBL" id="MDT0476722.1"/>
    </source>
</evidence>
<comment type="caution">
    <text evidence="3">The sequence shown here is derived from an EMBL/GenBank/DDBJ whole genome shotgun (WGS) entry which is preliminary data.</text>
</comment>
<sequence length="100" mass="10418">MTPGIETGRAQLEASDQRILHLLYRGLDDASVARHLGVGHRTVQRKVQRLMERLQANGRVALGARAQELGLLDGGEAGAGGAVRSDGGGPTGGNPRAIRG</sequence>
<feature type="compositionally biased region" description="Gly residues" evidence="1">
    <location>
        <begin position="75"/>
        <end position="92"/>
    </location>
</feature>
<reference evidence="3" key="1">
    <citation type="submission" date="2024-05" db="EMBL/GenBank/DDBJ databases">
        <title>30 novel species of actinomycetes from the DSMZ collection.</title>
        <authorList>
            <person name="Nouioui I."/>
        </authorList>
    </citation>
    <scope>NUCLEOTIDE SEQUENCE</scope>
    <source>
        <strain evidence="3">DSM 41014</strain>
    </source>
</reference>
<name>A0ABU2UTV0_9ACTN</name>
<dbReference type="InterPro" id="IPR016032">
    <property type="entry name" value="Sig_transdc_resp-reg_C-effctor"/>
</dbReference>
<evidence type="ECO:0000259" key="2">
    <source>
        <dbReference type="SMART" id="SM00421"/>
    </source>
</evidence>
<dbReference type="SMART" id="SM00421">
    <property type="entry name" value="HTH_LUXR"/>
    <property type="match status" value="1"/>
</dbReference>
<dbReference type="SUPFAM" id="SSF46894">
    <property type="entry name" value="C-terminal effector domain of the bipartite response regulators"/>
    <property type="match status" value="1"/>
</dbReference>
<dbReference type="Pfam" id="PF00196">
    <property type="entry name" value="GerE"/>
    <property type="match status" value="1"/>
</dbReference>
<dbReference type="InterPro" id="IPR036388">
    <property type="entry name" value="WH-like_DNA-bd_sf"/>
</dbReference>
<dbReference type="RefSeq" id="WP_311637241.1">
    <property type="nucleotide sequence ID" value="NZ_JAVRFF010000047.1"/>
</dbReference>
<accession>A0ABU2UTV0</accession>
<protein>
    <submittedName>
        <fullName evidence="3">LuxR C-terminal-related transcriptional regulator</fullName>
    </submittedName>
</protein>
<feature type="domain" description="HTH luxR-type" evidence="2">
    <location>
        <begin position="9"/>
        <end position="66"/>
    </location>
</feature>
<keyword evidence="4" id="KW-1185">Reference proteome</keyword>
<evidence type="ECO:0000256" key="1">
    <source>
        <dbReference type="SAM" id="MobiDB-lite"/>
    </source>
</evidence>
<feature type="region of interest" description="Disordered" evidence="1">
    <location>
        <begin position="75"/>
        <end position="100"/>
    </location>
</feature>
<dbReference type="Gene3D" id="1.10.10.10">
    <property type="entry name" value="Winged helix-like DNA-binding domain superfamily/Winged helix DNA-binding domain"/>
    <property type="match status" value="1"/>
</dbReference>
<organism evidence="3 4">
    <name type="scientific">Streptomyces hintoniae</name>
    <dbReference type="NCBI Taxonomy" id="3075521"/>
    <lineage>
        <taxon>Bacteria</taxon>
        <taxon>Bacillati</taxon>
        <taxon>Actinomycetota</taxon>
        <taxon>Actinomycetes</taxon>
        <taxon>Kitasatosporales</taxon>
        <taxon>Streptomycetaceae</taxon>
        <taxon>Streptomyces</taxon>
    </lineage>
</organism>